<dbReference type="InterPro" id="IPR036691">
    <property type="entry name" value="Endo/exonu/phosph_ase_sf"/>
</dbReference>
<dbReference type="Proteomes" id="UP001235939">
    <property type="component" value="Chromosome 13"/>
</dbReference>
<evidence type="ECO:0000259" key="3">
    <source>
        <dbReference type="PROSITE" id="PS50878"/>
    </source>
</evidence>
<gene>
    <name evidence="4" type="ORF">LAZ67_13001186</name>
</gene>
<feature type="domain" description="Reverse transcriptase" evidence="3">
    <location>
        <begin position="259"/>
        <end position="539"/>
    </location>
</feature>
<dbReference type="InterPro" id="IPR000477">
    <property type="entry name" value="RT_dom"/>
</dbReference>
<evidence type="ECO:0000313" key="4">
    <source>
        <dbReference type="EMBL" id="UYV75743.1"/>
    </source>
</evidence>
<dbReference type="InterPro" id="IPR043502">
    <property type="entry name" value="DNA/RNA_pol_sf"/>
</dbReference>
<protein>
    <recommendedName>
        <fullName evidence="3">Reverse transcriptase domain-containing protein</fullName>
    </recommendedName>
</protein>
<keyword evidence="5" id="KW-1185">Reference proteome</keyword>
<keyword evidence="1" id="KW-0175">Coiled coil</keyword>
<feature type="region of interest" description="Disordered" evidence="2">
    <location>
        <begin position="1"/>
        <end position="30"/>
    </location>
</feature>
<name>A0ABY6L425_9ARAC</name>
<dbReference type="EMBL" id="CP092875">
    <property type="protein sequence ID" value="UYV75743.1"/>
    <property type="molecule type" value="Genomic_DNA"/>
</dbReference>
<evidence type="ECO:0000256" key="1">
    <source>
        <dbReference type="SAM" id="Coils"/>
    </source>
</evidence>
<accession>A0ABY6L425</accession>
<dbReference type="SUPFAM" id="SSF56672">
    <property type="entry name" value="DNA/RNA polymerases"/>
    <property type="match status" value="1"/>
</dbReference>
<reference evidence="4 5" key="1">
    <citation type="submission" date="2022-01" db="EMBL/GenBank/DDBJ databases">
        <title>A chromosomal length assembly of Cordylochernes scorpioides.</title>
        <authorList>
            <person name="Zeh D."/>
            <person name="Zeh J."/>
        </authorList>
    </citation>
    <scope>NUCLEOTIDE SEQUENCE [LARGE SCALE GENOMIC DNA]</scope>
    <source>
        <strain evidence="4">IN4F17</strain>
        <tissue evidence="4">Whole Body</tissue>
    </source>
</reference>
<feature type="coiled-coil region" evidence="1">
    <location>
        <begin position="57"/>
        <end position="84"/>
    </location>
</feature>
<organism evidence="4 5">
    <name type="scientific">Cordylochernes scorpioides</name>
    <dbReference type="NCBI Taxonomy" id="51811"/>
    <lineage>
        <taxon>Eukaryota</taxon>
        <taxon>Metazoa</taxon>
        <taxon>Ecdysozoa</taxon>
        <taxon>Arthropoda</taxon>
        <taxon>Chelicerata</taxon>
        <taxon>Arachnida</taxon>
        <taxon>Pseudoscorpiones</taxon>
        <taxon>Cheliferoidea</taxon>
        <taxon>Chernetidae</taxon>
        <taxon>Cordylochernes</taxon>
    </lineage>
</organism>
<dbReference type="SUPFAM" id="SSF56219">
    <property type="entry name" value="DNase I-like"/>
    <property type="match status" value="1"/>
</dbReference>
<evidence type="ECO:0000313" key="5">
    <source>
        <dbReference type="Proteomes" id="UP001235939"/>
    </source>
</evidence>
<evidence type="ECO:0000256" key="2">
    <source>
        <dbReference type="SAM" id="MobiDB-lite"/>
    </source>
</evidence>
<dbReference type="PROSITE" id="PS50878">
    <property type="entry name" value="RT_POL"/>
    <property type="match status" value="1"/>
</dbReference>
<proteinExistence type="predicted"/>
<dbReference type="Gene3D" id="3.60.10.10">
    <property type="entry name" value="Endonuclease/exonuclease/phosphatase"/>
    <property type="match status" value="1"/>
</dbReference>
<dbReference type="Pfam" id="PF00078">
    <property type="entry name" value="RVT_1"/>
    <property type="match status" value="1"/>
</dbReference>
<sequence length="701" mass="79460">MTEDAEKKRYGGGNVQRHLPNVPNSGDSPQSDMLDFLKILPENLQKVSYHTKMDDILKNQENIIENIQKNFEEKIGDLKKSTQELISENNALIEEKLKLFMEKSEKSYSAVLASNLPTAPTTMAQPKSSPNLVGKIVIESKLSENTNIVKFLKENISLSNLKIDRANSIPNKKGCTIEVPTLENVNTMVKFINDNEHLRSKLISKVPKVSDPNTFTFDNNRTQSCIDFTFCSANILDNLEWQANPFSSLSDHIAILLKFNCLPGYFPDNWKISKIIFLRKPNKDPSMLNSVRPISLLNILGKILDKIIVNRTYYLFQNSSCLSSFQYGFRWGKSSVDIIDDIFNLVRENRHLKKHYIIVSLDIEGAFDNASYDLILQAAKNMNIPSYILNFYLSFLSNRKTYSEISPKSIAEPLTINKGCPQGSNSGPLLWLVLLDSIFYILKDLDTKLFAYADDLLLICCENSRYKLEKICNNSLDLISIWLKKNRLGISVDKCSALYIAPPGLNKGLGKGGVRNPVIKINNTCIKFRNNVKILGIVINRFLNWIDHAKYVKNKMGKKGREIWKISTLNWGLSPAVIKIIYLAGFERAIVYGAKVWWGYGDNNKSLIKILRSTQRPFALAICRGYNTLSTDAALFLSGLIPIELVLNFESKITCLNRPINIFKIGPNSNVIDIPSLNYFCDPADYEIINFTKELPTILMN</sequence>
<dbReference type="CDD" id="cd01650">
    <property type="entry name" value="RT_nLTR_like"/>
    <property type="match status" value="1"/>
</dbReference>
<dbReference type="PANTHER" id="PTHR19446">
    <property type="entry name" value="REVERSE TRANSCRIPTASES"/>
    <property type="match status" value="1"/>
</dbReference>